<reference evidence="7 8" key="1">
    <citation type="submission" date="2019-07" db="EMBL/GenBank/DDBJ databases">
        <title>Deinococcus detaillus sp. nov., isolated from humus soil in Antarctica.</title>
        <authorList>
            <person name="Zhang K."/>
        </authorList>
    </citation>
    <scope>NUCLEOTIDE SEQUENCE [LARGE SCALE GENOMIC DNA]</scope>
    <source>
        <strain evidence="7 8">H1</strain>
    </source>
</reference>
<evidence type="ECO:0000256" key="4">
    <source>
        <dbReference type="ARBA" id="ARBA00023002"/>
    </source>
</evidence>
<organism evidence="7 8">
    <name type="scientific">Deinococcus detaillensis</name>
    <dbReference type="NCBI Taxonomy" id="2592048"/>
    <lineage>
        <taxon>Bacteria</taxon>
        <taxon>Thermotogati</taxon>
        <taxon>Deinococcota</taxon>
        <taxon>Deinococci</taxon>
        <taxon>Deinococcales</taxon>
        <taxon>Deinococcaceae</taxon>
        <taxon>Deinococcus</taxon>
    </lineage>
</organism>
<dbReference type="Gene3D" id="3.40.109.10">
    <property type="entry name" value="NADH Oxidase"/>
    <property type="match status" value="1"/>
</dbReference>
<keyword evidence="5" id="KW-0521">NADP</keyword>
<dbReference type="InterPro" id="IPR029479">
    <property type="entry name" value="Nitroreductase"/>
</dbReference>
<keyword evidence="4 5" id="KW-0560">Oxidoreductase</keyword>
<evidence type="ECO:0000259" key="6">
    <source>
        <dbReference type="Pfam" id="PF00881"/>
    </source>
</evidence>
<gene>
    <name evidence="7" type="ORF">FNU79_15630</name>
</gene>
<evidence type="ECO:0000313" key="8">
    <source>
        <dbReference type="Proteomes" id="UP000316092"/>
    </source>
</evidence>
<keyword evidence="2 5" id="KW-0285">Flavoprotein</keyword>
<keyword evidence="8" id="KW-1185">Reference proteome</keyword>
<dbReference type="PIRSF" id="PIRSF005426">
    <property type="entry name" value="Frp"/>
    <property type="match status" value="1"/>
</dbReference>
<keyword evidence="3 5" id="KW-0288">FMN</keyword>
<dbReference type="Pfam" id="PF00881">
    <property type="entry name" value="Nitroreductase"/>
    <property type="match status" value="1"/>
</dbReference>
<dbReference type="EMBL" id="VKDB01000024">
    <property type="protein sequence ID" value="TSA81161.1"/>
    <property type="molecule type" value="Genomic_DNA"/>
</dbReference>
<dbReference type="InterPro" id="IPR000415">
    <property type="entry name" value="Nitroreductase-like"/>
</dbReference>
<dbReference type="InterPro" id="IPR016446">
    <property type="entry name" value="Flavin_OxRdtase_Frp"/>
</dbReference>
<dbReference type="OrthoDB" id="9775805at2"/>
<dbReference type="SUPFAM" id="SSF55469">
    <property type="entry name" value="FMN-dependent nitroreductase-like"/>
    <property type="match status" value="1"/>
</dbReference>
<evidence type="ECO:0000313" key="7">
    <source>
        <dbReference type="EMBL" id="TSA81161.1"/>
    </source>
</evidence>
<dbReference type="GO" id="GO:0016491">
    <property type="term" value="F:oxidoreductase activity"/>
    <property type="evidence" value="ECO:0007669"/>
    <property type="project" value="UniProtKB-UniRule"/>
</dbReference>
<dbReference type="PANTHER" id="PTHR43425:SF2">
    <property type="entry name" value="OXYGEN-INSENSITIVE NADPH NITROREDUCTASE"/>
    <property type="match status" value="1"/>
</dbReference>
<sequence length="260" mass="28214">MTLSPAATLPTRQQTPEQVRAFFAAHRTVRHYQAGPMPAEHLDTILYAAQHAPTDATAQLYSFVRLTGEAKQKVAELTTNAHIALAAESFVICSDTRRVRQLIEVAGYEPGQSPAIDLHFGIGDAVLAGQNMLLAAEMLGYQGCWIGGVMNGLAEIIELLELPDKVLPFAALTIGKSAEDVAQRPRLPRPLVIHENTYKDGSAEQLRAATEQMNPIAARPGKEGDWARLLNAYFGEGGSMEKREETLQGALKTQGLSRGE</sequence>
<protein>
    <submittedName>
        <fullName evidence="7">NADPH-dependent oxidoreductase</fullName>
    </submittedName>
</protein>
<accession>A0A553UMD4</accession>
<evidence type="ECO:0000256" key="2">
    <source>
        <dbReference type="ARBA" id="ARBA00022630"/>
    </source>
</evidence>
<dbReference type="PANTHER" id="PTHR43425">
    <property type="entry name" value="OXYGEN-INSENSITIVE NADPH NITROREDUCTASE"/>
    <property type="match status" value="1"/>
</dbReference>
<dbReference type="Proteomes" id="UP000316092">
    <property type="component" value="Unassembled WGS sequence"/>
</dbReference>
<dbReference type="AlphaFoldDB" id="A0A553UMD4"/>
<feature type="domain" description="Nitroreductase" evidence="6">
    <location>
        <begin position="25"/>
        <end position="176"/>
    </location>
</feature>
<proteinExistence type="inferred from homology"/>
<evidence type="ECO:0000256" key="5">
    <source>
        <dbReference type="PIRNR" id="PIRNR005426"/>
    </source>
</evidence>
<dbReference type="RefSeq" id="WP_143721733.1">
    <property type="nucleotide sequence ID" value="NZ_VKDB01000024.1"/>
</dbReference>
<comment type="caution">
    <text evidence="7">The sequence shown here is derived from an EMBL/GenBank/DDBJ whole genome shotgun (WGS) entry which is preliminary data.</text>
</comment>
<evidence type="ECO:0000256" key="1">
    <source>
        <dbReference type="ARBA" id="ARBA00008366"/>
    </source>
</evidence>
<comment type="similarity">
    <text evidence="1 5">Belongs to the flavin oxidoreductase frp family.</text>
</comment>
<evidence type="ECO:0000256" key="3">
    <source>
        <dbReference type="ARBA" id="ARBA00022643"/>
    </source>
</evidence>
<name>A0A553UMD4_9DEIO</name>